<keyword evidence="4" id="KW-1185">Reference proteome</keyword>
<dbReference type="InterPro" id="IPR051470">
    <property type="entry name" value="Thiol:disulfide_interchange"/>
</dbReference>
<gene>
    <name evidence="3" type="ORF">GMST_28800</name>
</gene>
<dbReference type="Proteomes" id="UP000556026">
    <property type="component" value="Unassembled WGS sequence"/>
</dbReference>
<dbReference type="Gene3D" id="3.40.30.10">
    <property type="entry name" value="Glutaredoxin"/>
    <property type="match status" value="1"/>
</dbReference>
<comment type="caution">
    <text evidence="3">The sequence shown here is derived from an EMBL/GenBank/DDBJ whole genome shotgun (WGS) entry which is preliminary data.</text>
</comment>
<feature type="domain" description="Thioredoxin-like fold" evidence="2">
    <location>
        <begin position="39"/>
        <end position="148"/>
    </location>
</feature>
<protein>
    <recommendedName>
        <fullName evidence="2">Thioredoxin-like fold domain-containing protein</fullName>
    </recommendedName>
</protein>
<sequence length="165" mass="18457">MTRALGRLALLVSLLCTLAWALPVLAQDTLDLDKAVKIGSGKTMVIEFTDPDCPFCRKAEAYFRNRADVTRYVFFIPLSSHPASKPKVQYILSARDKARAYQEVLAGSGPLDPARLAAITPEGVRLQKEHHEIARANKMNSTPTFMIYGRIIEGFDLRRLEPLLK</sequence>
<dbReference type="EMBL" id="BLXX01000009">
    <property type="protein sequence ID" value="GFO60555.1"/>
    <property type="molecule type" value="Genomic_DNA"/>
</dbReference>
<feature type="signal peptide" evidence="1">
    <location>
        <begin position="1"/>
        <end position="26"/>
    </location>
</feature>
<proteinExistence type="predicted"/>
<dbReference type="InterPro" id="IPR012336">
    <property type="entry name" value="Thioredoxin-like_fold"/>
</dbReference>
<evidence type="ECO:0000313" key="4">
    <source>
        <dbReference type="Proteomes" id="UP000556026"/>
    </source>
</evidence>
<dbReference type="Pfam" id="PF13098">
    <property type="entry name" value="Thioredoxin_2"/>
    <property type="match status" value="1"/>
</dbReference>
<dbReference type="PANTHER" id="PTHR35272">
    <property type="entry name" value="THIOL:DISULFIDE INTERCHANGE PROTEIN DSBC-RELATED"/>
    <property type="match status" value="1"/>
</dbReference>
<evidence type="ECO:0000256" key="1">
    <source>
        <dbReference type="SAM" id="SignalP"/>
    </source>
</evidence>
<dbReference type="InterPro" id="IPR036249">
    <property type="entry name" value="Thioredoxin-like_sf"/>
</dbReference>
<dbReference type="SUPFAM" id="SSF52833">
    <property type="entry name" value="Thioredoxin-like"/>
    <property type="match status" value="1"/>
</dbReference>
<organism evidence="3 4">
    <name type="scientific">Geomonas silvestris</name>
    <dbReference type="NCBI Taxonomy" id="2740184"/>
    <lineage>
        <taxon>Bacteria</taxon>
        <taxon>Pseudomonadati</taxon>
        <taxon>Thermodesulfobacteriota</taxon>
        <taxon>Desulfuromonadia</taxon>
        <taxon>Geobacterales</taxon>
        <taxon>Geobacteraceae</taxon>
        <taxon>Geomonas</taxon>
    </lineage>
</organism>
<name>A0A6V8MKJ8_9BACT</name>
<feature type="chain" id="PRO_5027795535" description="Thioredoxin-like fold domain-containing protein" evidence="1">
    <location>
        <begin position="27"/>
        <end position="165"/>
    </location>
</feature>
<evidence type="ECO:0000259" key="2">
    <source>
        <dbReference type="Pfam" id="PF13098"/>
    </source>
</evidence>
<reference evidence="4" key="1">
    <citation type="submission" date="2020-06" db="EMBL/GenBank/DDBJ databases">
        <title>Draft genomic sequence of Geomonas sp. Red330.</title>
        <authorList>
            <person name="Itoh H."/>
            <person name="Zhenxing X."/>
            <person name="Ushijima N."/>
            <person name="Masuda Y."/>
            <person name="Shiratori Y."/>
            <person name="Senoo K."/>
        </authorList>
    </citation>
    <scope>NUCLEOTIDE SEQUENCE [LARGE SCALE GENOMIC DNA]</scope>
    <source>
        <strain evidence="4">Red330</strain>
    </source>
</reference>
<dbReference type="PANTHER" id="PTHR35272:SF3">
    <property type="entry name" value="THIOL:DISULFIDE INTERCHANGE PROTEIN DSBC"/>
    <property type="match status" value="1"/>
</dbReference>
<dbReference type="RefSeq" id="WP_183355372.1">
    <property type="nucleotide sequence ID" value="NZ_BLXX01000009.1"/>
</dbReference>
<keyword evidence="1" id="KW-0732">Signal</keyword>
<dbReference type="AlphaFoldDB" id="A0A6V8MKJ8"/>
<accession>A0A6V8MKJ8</accession>
<evidence type="ECO:0000313" key="3">
    <source>
        <dbReference type="EMBL" id="GFO60555.1"/>
    </source>
</evidence>